<dbReference type="STRING" id="758820.SAMN00777080_1559"/>
<dbReference type="Proteomes" id="UP000192333">
    <property type="component" value="Chromosome I"/>
</dbReference>
<dbReference type="AlphaFoldDB" id="A0A1W2H2Z4"/>
<protein>
    <recommendedName>
        <fullName evidence="3">Cellobiose phosphorylase</fullName>
    </recommendedName>
</protein>
<accession>A0A1W2H2Z4</accession>
<reference evidence="2" key="1">
    <citation type="submission" date="2017-04" db="EMBL/GenBank/DDBJ databases">
        <authorList>
            <person name="Varghese N."/>
            <person name="Submissions S."/>
        </authorList>
    </citation>
    <scope>NUCLEOTIDE SEQUENCE [LARGE SCALE GENOMIC DNA]</scope>
    <source>
        <strain evidence="2">DSM 16537</strain>
    </source>
</reference>
<gene>
    <name evidence="1" type="ORF">SAMN00777080_1559</name>
</gene>
<dbReference type="EMBL" id="LT838813">
    <property type="protein sequence ID" value="SMD42988.1"/>
    <property type="molecule type" value="Genomic_DNA"/>
</dbReference>
<name>A0A1W2H2Z4_9BACT</name>
<sequence>MCAKIWVENNPLFVSNESVTGEYVTIGEESYYKISHYDRMRPFFMSLVSHADHWMFISSKGGLSAGRMNENNALFPYYTDDKITDSSDITGSKTLILVSRENKKLLWLPFSDQYRDSYQLERNLYKNRTGNKLIFEEINHSLSLSFNYSWTFSDKYGFVKSSYIVNLGEKQLTCQVLDGLQNLLPFGVDSAMQKERSNLVDAYKRNELEHVSGLGIYALSAMIVDRAEPSEALKASVCWTIGLKPTDILLSSLQLDRFKFNGQITPEKDIKGFPGAYFVHHHLQLEGGESSSWKIIADVNKDHSNIYSLVEKLSTSDNSLEKLVENDIAAGNLELLHKVAKADGLQLSADQLATGRHISNVLFNIMRGGLFEDQFSIQSSDFIAHIIKANQPLSGVQVGFLESLPSSISQEKLMNLAQSTGNPDLIRLSYEYLPLSFSRRHGDPSRPWNKFSIDLKNKDGSSKKYYQGNWRDIFQNWEALALSIPGFIHSMIVKFVNASTIDGYNPYRITSDGIDWEVVEPDDPWSYIGYWGDHQIIYLQKLLEISHNHFPGKLSSLMEEAIFVYANVPYRIKSYDSIVANPKDTIEYHNGLEEVISGRVKEIGADGKIIFGENGEPIRATLVEKLLVTLLTKLSNFVPDAGIWLNTQRPEWNDANNALVGNGVSMVTLYYMRRYVAFLHALIDSSPKSLPLNKALFSLWEGIYQVLQTNQVFLRKKFTDQQRRSFVDQLGQLGEAYRNVVYQNPSNEKTTLQTAELSSFLELTLQYIDQSIKSNKRSDDLYHAYNLINFSENQLSVSHLYEMLEGQVAILSSGILTASESLQVLDALKSSKMYREDQYSYMLYPNRELPGFLDKNNIPNSFIDNSALANKLLSDFNQELIVKDVKGKFHFNGEFHNSDDLRAKLDELKQQYGHLVEKEYEDYLEIFEEIFDHKSFTGRSGTFYGYEGLGSIYWHMVSKLLLAVQENLQLAIDQNEDKELIAGLVQHYYEIRAGIGINKSPELYGAFPTDPYSHTPGHKGAQQPGMTGQVKEDIMNRWGELGVKVSNGCISFAPEFLHPHEFINEAKFFEYFTISGQKEKIELKPGELAFTYCQVPVIYKMSDQNQIELEKSGGEKFFIDALKLTPELSAHLFSRDQKISKIRVFLKIN</sequence>
<evidence type="ECO:0008006" key="3">
    <source>
        <dbReference type="Google" id="ProtNLM"/>
    </source>
</evidence>
<organism evidence="1 2">
    <name type="scientific">Aquiflexum balticum DSM 16537</name>
    <dbReference type="NCBI Taxonomy" id="758820"/>
    <lineage>
        <taxon>Bacteria</taxon>
        <taxon>Pseudomonadati</taxon>
        <taxon>Bacteroidota</taxon>
        <taxon>Cytophagia</taxon>
        <taxon>Cytophagales</taxon>
        <taxon>Cyclobacteriaceae</taxon>
        <taxon>Aquiflexum</taxon>
    </lineage>
</organism>
<keyword evidence="2" id="KW-1185">Reference proteome</keyword>
<dbReference type="OrthoDB" id="219241at2"/>
<evidence type="ECO:0000313" key="2">
    <source>
        <dbReference type="Proteomes" id="UP000192333"/>
    </source>
</evidence>
<dbReference type="RefSeq" id="WP_157370101.1">
    <property type="nucleotide sequence ID" value="NZ_LT838813.1"/>
</dbReference>
<proteinExistence type="predicted"/>
<evidence type="ECO:0000313" key="1">
    <source>
        <dbReference type="EMBL" id="SMD42988.1"/>
    </source>
</evidence>